<dbReference type="InterPro" id="IPR027417">
    <property type="entry name" value="P-loop_NTPase"/>
</dbReference>
<dbReference type="SUPFAM" id="SSF48452">
    <property type="entry name" value="TPR-like"/>
    <property type="match status" value="1"/>
</dbReference>
<evidence type="ECO:0000313" key="3">
    <source>
        <dbReference type="Proteomes" id="UP000623467"/>
    </source>
</evidence>
<dbReference type="InterPro" id="IPR036537">
    <property type="entry name" value="Adaptor_Cbl_N_dom_sf"/>
</dbReference>
<comment type="caution">
    <text evidence="2">The sequence shown here is derived from an EMBL/GenBank/DDBJ whole genome shotgun (WGS) entry which is preliminary data.</text>
</comment>
<dbReference type="PANTHER" id="PTHR47691:SF3">
    <property type="entry name" value="HTH-TYPE TRANSCRIPTIONAL REGULATOR RV0890C-RELATED"/>
    <property type="match status" value="1"/>
</dbReference>
<dbReference type="AlphaFoldDB" id="A0A8H6X3T6"/>
<reference evidence="2" key="1">
    <citation type="submission" date="2020-05" db="EMBL/GenBank/DDBJ databases">
        <title>Mycena genomes resolve the evolution of fungal bioluminescence.</title>
        <authorList>
            <person name="Tsai I.J."/>
        </authorList>
    </citation>
    <scope>NUCLEOTIDE SEQUENCE</scope>
    <source>
        <strain evidence="2">160909Yilan</strain>
    </source>
</reference>
<dbReference type="Proteomes" id="UP000623467">
    <property type="component" value="Unassembled WGS sequence"/>
</dbReference>
<dbReference type="Gene3D" id="1.20.930.20">
    <property type="entry name" value="Adaptor protein Cbl, N-terminal domain"/>
    <property type="match status" value="1"/>
</dbReference>
<protein>
    <recommendedName>
        <fullName evidence="4">NB-ARC domain-containing protein</fullName>
    </recommendedName>
</protein>
<dbReference type="Gene3D" id="3.40.50.300">
    <property type="entry name" value="P-loop containing nucleotide triphosphate hydrolases"/>
    <property type="match status" value="1"/>
</dbReference>
<feature type="compositionally biased region" description="Polar residues" evidence="1">
    <location>
        <begin position="1"/>
        <end position="14"/>
    </location>
</feature>
<dbReference type="InterPro" id="IPR011990">
    <property type="entry name" value="TPR-like_helical_dom_sf"/>
</dbReference>
<name>A0A8H6X3T6_9AGAR</name>
<organism evidence="2 3">
    <name type="scientific">Mycena sanguinolenta</name>
    <dbReference type="NCBI Taxonomy" id="230812"/>
    <lineage>
        <taxon>Eukaryota</taxon>
        <taxon>Fungi</taxon>
        <taxon>Dikarya</taxon>
        <taxon>Basidiomycota</taxon>
        <taxon>Agaricomycotina</taxon>
        <taxon>Agaricomycetes</taxon>
        <taxon>Agaricomycetidae</taxon>
        <taxon>Agaricales</taxon>
        <taxon>Marasmiineae</taxon>
        <taxon>Mycenaceae</taxon>
        <taxon>Mycena</taxon>
    </lineage>
</organism>
<dbReference type="PANTHER" id="PTHR47691">
    <property type="entry name" value="REGULATOR-RELATED"/>
    <property type="match status" value="1"/>
</dbReference>
<sequence length="880" mass="97199">MTESWVRKTASNLRSRPELETRQVSPVSHVQHMLTLEEKRATPNTAMYAIEGGKELAKALENVSALIPLPFLSSFVNVGIKVLEACQDASAIEENVKDLQERAYNLVLVVVNSTIHEKTSPELRERIKALQCVLSDILADLAKIKDQRKMLLVFFPDLNKGRVDKCVGRLNEALEKFQLASQLRAELHVEDVLVKINSALLPQLDRIEAAVDRFSQPHNSPHPWEDMPLPHRIFCGREDLVNEITSLLATESTSRVCITGVGGMGKTSVGLAVAESVINKKIFLKKHVFWVPCIEAKSPDLLCRILYAQLRVTAESYDTLGPLVAELDSSKQRRLLLLDNFETPGFTMTSGFTPQDIEWYHRPLAPLDPPAARDAFKRKYRDAAGGHGLIADGPDLDELLASIGYIPLAITLMAASGGCLGISPVDLLRDWKEEGTEMMSGNQTRSMDDTIRLSMERGIVKSNPEALQLLAILSLLPAGTIGSNLDLWASSLTPSRCHAAVKTLCTAALIELQSDGHFETSRIFHKSIPDDHKFKGDLEALASEEINIQALLMEIPINAPQPNAVDALIAFSLYQAWTKSGTVVASHALAVARAQDDLHVAVVTDRRAAARRVAEAHRSLALSLLRLDQYDEACVERIFPAQAKLQCYSSKRACIWNPSQQSLNRLLKRRKGISHDRTDEYHVAHGFLGLGIFLWWSQSPKEEVLDALSAAKEIFERLGCPKSIAMCLYHLARTYAFHGEYAEALPIIKDASEKAEQSGEVGVTLLRTLSANARYLIVLGCYDEASGVFARLLPLSQVVGAPGSIAQDLELLAYNCAAMMNLPGARVAYDGARIQFIKIKSTRLGGDGVDRCTDNLRRLESMAEMTQNGFSQLMRPDPMY</sequence>
<accession>A0A8H6X3T6</accession>
<dbReference type="OrthoDB" id="1534087at2759"/>
<dbReference type="Gene3D" id="1.25.40.10">
    <property type="entry name" value="Tetratricopeptide repeat domain"/>
    <property type="match status" value="1"/>
</dbReference>
<evidence type="ECO:0008006" key="4">
    <source>
        <dbReference type="Google" id="ProtNLM"/>
    </source>
</evidence>
<feature type="region of interest" description="Disordered" evidence="1">
    <location>
        <begin position="1"/>
        <end position="23"/>
    </location>
</feature>
<keyword evidence="3" id="KW-1185">Reference proteome</keyword>
<dbReference type="InterPro" id="IPR059179">
    <property type="entry name" value="MLKL-like_MCAfunc"/>
</dbReference>
<gene>
    <name evidence="2" type="ORF">MSAN_02404900</name>
</gene>
<evidence type="ECO:0000313" key="2">
    <source>
        <dbReference type="EMBL" id="KAF7333620.1"/>
    </source>
</evidence>
<evidence type="ECO:0000256" key="1">
    <source>
        <dbReference type="SAM" id="MobiDB-lite"/>
    </source>
</evidence>
<dbReference type="CDD" id="cd21037">
    <property type="entry name" value="MLKL_NTD"/>
    <property type="match status" value="1"/>
</dbReference>
<dbReference type="GO" id="GO:0007166">
    <property type="term" value="P:cell surface receptor signaling pathway"/>
    <property type="evidence" value="ECO:0007669"/>
    <property type="project" value="InterPro"/>
</dbReference>
<dbReference type="SUPFAM" id="SSF52540">
    <property type="entry name" value="P-loop containing nucleoside triphosphate hydrolases"/>
    <property type="match status" value="1"/>
</dbReference>
<proteinExistence type="predicted"/>
<dbReference type="EMBL" id="JACAZH010000052">
    <property type="protein sequence ID" value="KAF7333620.1"/>
    <property type="molecule type" value="Genomic_DNA"/>
</dbReference>